<dbReference type="AlphaFoldDB" id="A0A3A9J8M8"/>
<evidence type="ECO:0000313" key="6">
    <source>
        <dbReference type="Proteomes" id="UP000278036"/>
    </source>
</evidence>
<evidence type="ECO:0000313" key="5">
    <source>
        <dbReference type="Proteomes" id="UP000274097"/>
    </source>
</evidence>
<gene>
    <name evidence="3" type="ORF">D6Z83_19975</name>
    <name evidence="4" type="ORF">EBE87_26805</name>
</gene>
<dbReference type="EMBL" id="RAQU01000156">
    <property type="protein sequence ID" value="RKK02400.1"/>
    <property type="molecule type" value="Genomic_DNA"/>
</dbReference>
<protein>
    <submittedName>
        <fullName evidence="3">PEP-CTERM sorting domain-containing protein</fullName>
    </submittedName>
</protein>
<name>A0A3A9J8M8_9PROT</name>
<dbReference type="OrthoDB" id="7509429at2"/>
<comment type="caution">
    <text evidence="3">The sequence shown here is derived from an EMBL/GenBank/DDBJ whole genome shotgun (WGS) entry which is preliminary data.</text>
</comment>
<reference evidence="3 6" key="1">
    <citation type="submission" date="2018-09" db="EMBL/GenBank/DDBJ databases">
        <title>Roseomonas sp. nov., isolated from feces of Tibetan antelopes in the Qinghai-Tibet plateau, China.</title>
        <authorList>
            <person name="Tian Z."/>
        </authorList>
    </citation>
    <scope>NUCLEOTIDE SEQUENCE [LARGE SCALE GENOMIC DNA]</scope>
    <source>
        <strain evidence="4 5">Z23</strain>
        <strain evidence="3 6">Z24</strain>
    </source>
</reference>
<dbReference type="NCBIfam" id="TIGR02595">
    <property type="entry name" value="PEP_CTERM"/>
    <property type="match status" value="1"/>
</dbReference>
<dbReference type="InParanoid" id="A0A3A9J8M8"/>
<keyword evidence="5" id="KW-1185">Reference proteome</keyword>
<feature type="domain" description="Ice-binding protein C-terminal" evidence="2">
    <location>
        <begin position="221"/>
        <end position="243"/>
    </location>
</feature>
<proteinExistence type="predicted"/>
<evidence type="ECO:0000259" key="2">
    <source>
        <dbReference type="Pfam" id="PF07589"/>
    </source>
</evidence>
<dbReference type="InterPro" id="IPR013424">
    <property type="entry name" value="Ice-binding_C"/>
</dbReference>
<dbReference type="RefSeq" id="WP_120639998.1">
    <property type="nucleotide sequence ID" value="NZ_RAQU01000156.1"/>
</dbReference>
<evidence type="ECO:0000313" key="3">
    <source>
        <dbReference type="EMBL" id="RKK02400.1"/>
    </source>
</evidence>
<accession>A0A3A9J8M8</accession>
<evidence type="ECO:0000313" key="4">
    <source>
        <dbReference type="EMBL" id="RMI15206.1"/>
    </source>
</evidence>
<dbReference type="Proteomes" id="UP000278036">
    <property type="component" value="Unassembled WGS sequence"/>
</dbReference>
<dbReference type="Proteomes" id="UP000274097">
    <property type="component" value="Unassembled WGS sequence"/>
</dbReference>
<dbReference type="EMBL" id="RFLX01000073">
    <property type="protein sequence ID" value="RMI15206.1"/>
    <property type="molecule type" value="Genomic_DNA"/>
</dbReference>
<feature type="signal peptide" evidence="1">
    <location>
        <begin position="1"/>
        <end position="27"/>
    </location>
</feature>
<dbReference type="Pfam" id="PF07589">
    <property type="entry name" value="PEP-CTERM"/>
    <property type="match status" value="1"/>
</dbReference>
<organism evidence="3 6">
    <name type="scientific">Teichococcus wenyumeiae</name>
    <dbReference type="NCBI Taxonomy" id="2478470"/>
    <lineage>
        <taxon>Bacteria</taxon>
        <taxon>Pseudomonadati</taxon>
        <taxon>Pseudomonadota</taxon>
        <taxon>Alphaproteobacteria</taxon>
        <taxon>Acetobacterales</taxon>
        <taxon>Roseomonadaceae</taxon>
        <taxon>Roseomonas</taxon>
    </lineage>
</organism>
<evidence type="ECO:0000256" key="1">
    <source>
        <dbReference type="SAM" id="SignalP"/>
    </source>
</evidence>
<keyword evidence="1" id="KW-0732">Signal</keyword>
<sequence>MLSIKGFFTAAIASAVLAVAVPQQAEAAAYFTTDAWYGAISDAAAERGSVTLTPLGGYEVSYTDWYGSWTQETKNDPFPAGPDAGWYFQPDSLLSRGVVHFANDVTPGTLAGTYSCHSPISRCVGVMSMTFTLPYEVIGLSGMLNLWADHWPTVSIFPELEVGSILKGTDWKLNDPDTFYGKMFDLPTNTFTVNWNYGQYGSDNFAGFTLTDVMLVRAPTAVPEPASAALFGFGLLSVFMARRFRKS</sequence>
<feature type="chain" id="PRO_5017261247" evidence="1">
    <location>
        <begin position="28"/>
        <end position="247"/>
    </location>
</feature>